<dbReference type="GO" id="GO:0006351">
    <property type="term" value="P:DNA-templated transcription"/>
    <property type="evidence" value="ECO:0007669"/>
    <property type="project" value="InterPro"/>
</dbReference>
<keyword evidence="1" id="KW-0696">RNA-directed RNA polymerase</keyword>
<sequence length="371" mass="42751">MSTPFERDMLYTTEFKIPVRGDSSDRLKRTFTQFAASDPSTSPISGGSSQSPETRRRKFKRRRAAMRGNMDEQLRLKDLYQQIQVVGTTRPYAQLRNELLTAEPDPLVIEYSKLNPPMDEDLSPDNWTFVKANTLVEMNHLKNFDRPPRDMPVEHSETIMRAANLVADLLELPELLRFPTKEALAEVPYKADKFAGLVYAEMGLKTRGEADAVAQMDAEWAWDQLLSGHRVQPHDVRLGGRGKVTQHTKTELEETPPAVGRLILMLSHRDLKILGTTEKLLTSAWLAEQYPISVGLSWYHEGTQAFVKRFLNFTEFYCLDARKYDAFLDPWLIQIAINICREQFVDGRDERYDAYWDFVRESLVEAPICRE</sequence>
<dbReference type="GO" id="GO:0003723">
    <property type="term" value="F:RNA binding"/>
    <property type="evidence" value="ECO:0007669"/>
    <property type="project" value="InterPro"/>
</dbReference>
<feature type="domain" description="RNA-directed RNA polymerase C-terminal" evidence="6">
    <location>
        <begin position="288"/>
        <end position="369"/>
    </location>
</feature>
<dbReference type="InterPro" id="IPR043502">
    <property type="entry name" value="DNA/RNA_pol_sf"/>
</dbReference>
<dbReference type="Proteomes" id="UP000242480">
    <property type="component" value="Genome"/>
</dbReference>
<dbReference type="SUPFAM" id="SSF56672">
    <property type="entry name" value="DNA/RNA polymerases"/>
    <property type="match status" value="1"/>
</dbReference>
<dbReference type="InterPro" id="IPR001205">
    <property type="entry name" value="RNA-dir_pol_C"/>
</dbReference>
<feature type="region of interest" description="Disordered" evidence="5">
    <location>
        <begin position="30"/>
        <end position="61"/>
    </location>
</feature>
<dbReference type="Pfam" id="PF00680">
    <property type="entry name" value="RdRP_1"/>
    <property type="match status" value="1"/>
</dbReference>
<dbReference type="RefSeq" id="YP_001976143.1">
    <property type="nucleotide sequence ID" value="NC_010985.1"/>
</dbReference>
<organism evidence="7 8">
    <name type="scientific">Curvularia thermal tolerance virus</name>
    <dbReference type="NCBI Taxonomy" id="421976"/>
    <lineage>
        <taxon>Viruses</taxon>
        <taxon>Riboviria</taxon>
        <taxon>Orthornavirae</taxon>
        <taxon>Pisuviricota</taxon>
        <taxon>Duplopiviricetes</taxon>
        <taxon>Durnavirales</taxon>
        <taxon>Curvulaviridae</taxon>
        <taxon>Orthocurvulavirus</taxon>
        <taxon>Orthocurvulavirus curvulariae</taxon>
        <taxon>Curvularia orthocurvulavirus 1</taxon>
    </lineage>
</organism>
<dbReference type="KEGG" id="vg:6391291"/>
<evidence type="ECO:0000259" key="6">
    <source>
        <dbReference type="Pfam" id="PF00680"/>
    </source>
</evidence>
<keyword evidence="8" id="KW-1185">Reference proteome</keyword>
<keyword evidence="4" id="KW-0693">Viral RNA replication</keyword>
<name>A3EYA7_9VIRU</name>
<dbReference type="OrthoDB" id="8286at10239"/>
<dbReference type="GeneID" id="6391291"/>
<evidence type="ECO:0000256" key="3">
    <source>
        <dbReference type="ARBA" id="ARBA00022695"/>
    </source>
</evidence>
<reference evidence="7 8" key="1">
    <citation type="journal article" date="2007" name="Science">
        <title>A virus in a fungus in a plant: three-way symbiosis required for thermal tolerance.</title>
        <authorList>
            <person name="Marquez L.M."/>
            <person name="Redman R.S."/>
            <person name="Rodriguez R.J."/>
            <person name="Roossinck M.J."/>
        </authorList>
    </citation>
    <scope>NUCLEOTIDE SEQUENCE [LARGE SCALE GENOMIC DNA]</scope>
</reference>
<protein>
    <submittedName>
        <fullName evidence="7">Putative replicase</fullName>
    </submittedName>
</protein>
<evidence type="ECO:0000256" key="2">
    <source>
        <dbReference type="ARBA" id="ARBA00022679"/>
    </source>
</evidence>
<accession>A3EYA7</accession>
<dbReference type="EMBL" id="EF120984">
    <property type="protein sequence ID" value="ABM92658.1"/>
    <property type="molecule type" value="Genomic_RNA"/>
</dbReference>
<evidence type="ECO:0000256" key="5">
    <source>
        <dbReference type="SAM" id="MobiDB-lite"/>
    </source>
</evidence>
<evidence type="ECO:0000313" key="7">
    <source>
        <dbReference type="EMBL" id="ABM92658.1"/>
    </source>
</evidence>
<evidence type="ECO:0000256" key="1">
    <source>
        <dbReference type="ARBA" id="ARBA00022484"/>
    </source>
</evidence>
<keyword evidence="3" id="KW-0548">Nucleotidyltransferase</keyword>
<keyword evidence="2" id="KW-0808">Transferase</keyword>
<dbReference type="GO" id="GO:0003968">
    <property type="term" value="F:RNA-directed RNA polymerase activity"/>
    <property type="evidence" value="ECO:0007669"/>
    <property type="project" value="UniProtKB-KW"/>
</dbReference>
<evidence type="ECO:0000256" key="4">
    <source>
        <dbReference type="ARBA" id="ARBA00022953"/>
    </source>
</evidence>
<proteinExistence type="predicted"/>
<feature type="compositionally biased region" description="Low complexity" evidence="5">
    <location>
        <begin position="37"/>
        <end position="52"/>
    </location>
</feature>
<evidence type="ECO:0000313" key="8">
    <source>
        <dbReference type="Proteomes" id="UP000242480"/>
    </source>
</evidence>